<feature type="signal peptide" evidence="3">
    <location>
        <begin position="1"/>
        <end position="29"/>
    </location>
</feature>
<evidence type="ECO:0000256" key="2">
    <source>
        <dbReference type="SAM" id="Phobius"/>
    </source>
</evidence>
<keyword evidence="2" id="KW-0812">Transmembrane</keyword>
<dbReference type="RefSeq" id="WP_343996593.1">
    <property type="nucleotide sequence ID" value="NZ_BAAALG010000017.1"/>
</dbReference>
<gene>
    <name evidence="4" type="ORF">GCM10009668_39040</name>
</gene>
<evidence type="ECO:0000256" key="1">
    <source>
        <dbReference type="SAM" id="MobiDB-lite"/>
    </source>
</evidence>
<keyword evidence="2" id="KW-1133">Transmembrane helix</keyword>
<proteinExistence type="predicted"/>
<comment type="caution">
    <text evidence="4">The sequence shown here is derived from an EMBL/GenBank/DDBJ whole genome shotgun (WGS) entry which is preliminary data.</text>
</comment>
<evidence type="ECO:0000256" key="3">
    <source>
        <dbReference type="SAM" id="SignalP"/>
    </source>
</evidence>
<dbReference type="Gene3D" id="2.40.50.120">
    <property type="match status" value="1"/>
</dbReference>
<dbReference type="SUPFAM" id="SSF50242">
    <property type="entry name" value="TIMP-like"/>
    <property type="match status" value="1"/>
</dbReference>
<name>A0ABP4EPJ2_9ACTN</name>
<evidence type="ECO:0000313" key="4">
    <source>
        <dbReference type="EMBL" id="GAA1113315.1"/>
    </source>
</evidence>
<reference evidence="5" key="1">
    <citation type="journal article" date="2019" name="Int. J. Syst. Evol. Microbiol.">
        <title>The Global Catalogue of Microorganisms (GCM) 10K type strain sequencing project: providing services to taxonomists for standard genome sequencing and annotation.</title>
        <authorList>
            <consortium name="The Broad Institute Genomics Platform"/>
            <consortium name="The Broad Institute Genome Sequencing Center for Infectious Disease"/>
            <person name="Wu L."/>
            <person name="Ma J."/>
        </authorList>
    </citation>
    <scope>NUCLEOTIDE SEQUENCE [LARGE SCALE GENOMIC DNA]</scope>
    <source>
        <strain evidence="5">JCM 13008</strain>
    </source>
</reference>
<keyword evidence="2" id="KW-0472">Membrane</keyword>
<dbReference type="InterPro" id="IPR008993">
    <property type="entry name" value="TIMP-like_OB-fold"/>
</dbReference>
<evidence type="ECO:0000313" key="5">
    <source>
        <dbReference type="Proteomes" id="UP001501581"/>
    </source>
</evidence>
<accession>A0ABP4EPJ2</accession>
<dbReference type="Proteomes" id="UP001501581">
    <property type="component" value="Unassembled WGS sequence"/>
</dbReference>
<evidence type="ECO:0008006" key="6">
    <source>
        <dbReference type="Google" id="ProtNLM"/>
    </source>
</evidence>
<feature type="chain" id="PRO_5045548609" description="Tissue inhibitor of metalloproteinase" evidence="3">
    <location>
        <begin position="30"/>
        <end position="212"/>
    </location>
</feature>
<keyword evidence="3" id="KW-0732">Signal</keyword>
<protein>
    <recommendedName>
        <fullName evidence="6">Tissue inhibitor of metalloproteinase</fullName>
    </recommendedName>
</protein>
<dbReference type="EMBL" id="BAAALG010000017">
    <property type="protein sequence ID" value="GAA1113315.1"/>
    <property type="molecule type" value="Genomic_DNA"/>
</dbReference>
<sequence length="212" mass="21476">MGRVIAGLLLATLSALVVPIGIGAAPAHACSCAMATLGDQAARSDYAFVGSVVEGSVKGQADRGMEPITFTVAVDEIYAGEVGATVQMQTQASSASCGLGQVPQGRMIWFSYLNEGAATDRRLNVGLCTPPVAADAANLAEVEKALGAAHPVDDDATGTTDVGGGEATAPKADADDPEDEDQALWWPIAVGVVVVLGAAGGLIWVRSGRRRG</sequence>
<feature type="transmembrane region" description="Helical" evidence="2">
    <location>
        <begin position="184"/>
        <end position="205"/>
    </location>
</feature>
<organism evidence="4 5">
    <name type="scientific">Nocardioides dubius</name>
    <dbReference type="NCBI Taxonomy" id="317019"/>
    <lineage>
        <taxon>Bacteria</taxon>
        <taxon>Bacillati</taxon>
        <taxon>Actinomycetota</taxon>
        <taxon>Actinomycetes</taxon>
        <taxon>Propionibacteriales</taxon>
        <taxon>Nocardioidaceae</taxon>
        <taxon>Nocardioides</taxon>
    </lineage>
</organism>
<feature type="region of interest" description="Disordered" evidence="1">
    <location>
        <begin position="149"/>
        <end position="179"/>
    </location>
</feature>
<keyword evidence="5" id="KW-1185">Reference proteome</keyword>